<organism evidence="5 6">
    <name type="scientific">Sulfuritalea hydrogenivorans sk43H</name>
    <dbReference type="NCBI Taxonomy" id="1223802"/>
    <lineage>
        <taxon>Bacteria</taxon>
        <taxon>Pseudomonadati</taxon>
        <taxon>Pseudomonadota</taxon>
        <taxon>Betaproteobacteria</taxon>
        <taxon>Nitrosomonadales</taxon>
        <taxon>Sterolibacteriaceae</taxon>
        <taxon>Sulfuritalea</taxon>
    </lineage>
</organism>
<dbReference type="PROSITE" id="PS50977">
    <property type="entry name" value="HTH_TETR_2"/>
    <property type="match status" value="1"/>
</dbReference>
<accession>W0SAZ2</accession>
<evidence type="ECO:0000313" key="5">
    <source>
        <dbReference type="EMBL" id="BAO27905.1"/>
    </source>
</evidence>
<dbReference type="Pfam" id="PF17932">
    <property type="entry name" value="TetR_C_24"/>
    <property type="match status" value="1"/>
</dbReference>
<protein>
    <submittedName>
        <fullName evidence="5">Transcriptional regulator, tetR family protein</fullName>
    </submittedName>
</protein>
<dbReference type="InterPro" id="IPR041490">
    <property type="entry name" value="KstR2_TetR_C"/>
</dbReference>
<dbReference type="Pfam" id="PF00440">
    <property type="entry name" value="TetR_N"/>
    <property type="match status" value="1"/>
</dbReference>
<dbReference type="InterPro" id="IPR036271">
    <property type="entry name" value="Tet_transcr_reg_TetR-rel_C_sf"/>
</dbReference>
<dbReference type="PRINTS" id="PR00455">
    <property type="entry name" value="HTHTETR"/>
</dbReference>
<dbReference type="STRING" id="1223802.SUTH_00085"/>
<reference evidence="5 6" key="1">
    <citation type="journal article" date="2014" name="Syst. Appl. Microbiol.">
        <title>Complete genomes of freshwater sulfur oxidizers Sulfuricella denitrificans skB26 and Sulfuritalea hydrogenivorans sk43H: genetic insights into the sulfur oxidation pathway of betaproteobacteria.</title>
        <authorList>
            <person name="Watanabe T."/>
            <person name="Kojima H."/>
            <person name="Fukui M."/>
        </authorList>
    </citation>
    <scope>NUCLEOTIDE SEQUENCE [LARGE SCALE GENOMIC DNA]</scope>
    <source>
        <strain evidence="5">DSM22779</strain>
    </source>
</reference>
<dbReference type="RefSeq" id="WP_052472991.1">
    <property type="nucleotide sequence ID" value="NZ_AP012547.1"/>
</dbReference>
<dbReference type="EMBL" id="AP012547">
    <property type="protein sequence ID" value="BAO27905.1"/>
    <property type="molecule type" value="Genomic_DNA"/>
</dbReference>
<feature type="DNA-binding region" description="H-T-H motif" evidence="3">
    <location>
        <begin position="38"/>
        <end position="57"/>
    </location>
</feature>
<proteinExistence type="predicted"/>
<keyword evidence="1" id="KW-0175">Coiled coil</keyword>
<dbReference type="Proteomes" id="UP000031637">
    <property type="component" value="Chromosome"/>
</dbReference>
<sequence>MAASKSKAVATTEEPNRRGDIVRAAGQLFHEKGYSATTIRDIANAVGMRSGSPFYHFKTKHDMLRAVVLEGLDAIGDAVARAAQTGKSPRATFEAMLRAHLGQLLEAEGRNFAATLLHESRHLDPEVLAELVVRKDRYEAMWQKVLKDLKGAGLIADDSPVARLFLLGAMNWTVQWYRPEGSRNIDQLARQLADFVIGKPRRA</sequence>
<dbReference type="InterPro" id="IPR001647">
    <property type="entry name" value="HTH_TetR"/>
</dbReference>
<dbReference type="PANTHER" id="PTHR30055:SF183">
    <property type="entry name" value="NUCLEOID OCCLUSION FACTOR SLMA"/>
    <property type="match status" value="1"/>
</dbReference>
<dbReference type="Gene3D" id="1.10.357.10">
    <property type="entry name" value="Tetracycline Repressor, domain 2"/>
    <property type="match status" value="1"/>
</dbReference>
<evidence type="ECO:0000259" key="4">
    <source>
        <dbReference type="PROSITE" id="PS50977"/>
    </source>
</evidence>
<evidence type="ECO:0000256" key="2">
    <source>
        <dbReference type="ARBA" id="ARBA00023125"/>
    </source>
</evidence>
<name>W0SAZ2_9PROT</name>
<keyword evidence="2 3" id="KW-0238">DNA-binding</keyword>
<dbReference type="GO" id="GO:0000976">
    <property type="term" value="F:transcription cis-regulatory region binding"/>
    <property type="evidence" value="ECO:0007669"/>
    <property type="project" value="TreeGrafter"/>
</dbReference>
<gene>
    <name evidence="5" type="ORF">SUTH_00085</name>
</gene>
<dbReference type="SUPFAM" id="SSF46689">
    <property type="entry name" value="Homeodomain-like"/>
    <property type="match status" value="1"/>
</dbReference>
<dbReference type="InterPro" id="IPR009057">
    <property type="entry name" value="Homeodomain-like_sf"/>
</dbReference>
<dbReference type="HOGENOM" id="CLU_069356_12_4_4"/>
<dbReference type="AlphaFoldDB" id="W0SAZ2"/>
<dbReference type="KEGG" id="shd:SUTH_00085"/>
<dbReference type="SUPFAM" id="SSF48498">
    <property type="entry name" value="Tetracyclin repressor-like, C-terminal domain"/>
    <property type="match status" value="1"/>
</dbReference>
<evidence type="ECO:0000256" key="3">
    <source>
        <dbReference type="PROSITE-ProRule" id="PRU00335"/>
    </source>
</evidence>
<evidence type="ECO:0000256" key="1">
    <source>
        <dbReference type="ARBA" id="ARBA00023054"/>
    </source>
</evidence>
<dbReference type="Gene3D" id="1.10.10.60">
    <property type="entry name" value="Homeodomain-like"/>
    <property type="match status" value="1"/>
</dbReference>
<dbReference type="GO" id="GO:0003700">
    <property type="term" value="F:DNA-binding transcription factor activity"/>
    <property type="evidence" value="ECO:0007669"/>
    <property type="project" value="TreeGrafter"/>
</dbReference>
<feature type="domain" description="HTH tetR-type" evidence="4">
    <location>
        <begin position="15"/>
        <end position="75"/>
    </location>
</feature>
<dbReference type="OrthoDB" id="8534868at2"/>
<dbReference type="PANTHER" id="PTHR30055">
    <property type="entry name" value="HTH-TYPE TRANSCRIPTIONAL REGULATOR RUTR"/>
    <property type="match status" value="1"/>
</dbReference>
<keyword evidence="6" id="KW-1185">Reference proteome</keyword>
<dbReference type="InterPro" id="IPR050109">
    <property type="entry name" value="HTH-type_TetR-like_transc_reg"/>
</dbReference>
<evidence type="ECO:0000313" key="6">
    <source>
        <dbReference type="Proteomes" id="UP000031637"/>
    </source>
</evidence>